<organism evidence="3 4">
    <name type="scientific">Lysinibacillus irui</name>
    <dbReference type="NCBI Taxonomy" id="2998077"/>
    <lineage>
        <taxon>Bacteria</taxon>
        <taxon>Bacillati</taxon>
        <taxon>Bacillota</taxon>
        <taxon>Bacilli</taxon>
        <taxon>Bacillales</taxon>
        <taxon>Bacillaceae</taxon>
        <taxon>Lysinibacillus</taxon>
    </lineage>
</organism>
<evidence type="ECO:0000313" key="2">
    <source>
        <dbReference type="EMBL" id="MEA0978778.1"/>
    </source>
</evidence>
<dbReference type="KEGG" id="liu:OU989_22180"/>
<dbReference type="InterPro" id="IPR001357">
    <property type="entry name" value="BRCT_dom"/>
</dbReference>
<protein>
    <submittedName>
        <fullName evidence="3">BRCT domain-containing protein</fullName>
    </submittedName>
</protein>
<dbReference type="CDD" id="cd17748">
    <property type="entry name" value="BRCT_DNA_ligase_like"/>
    <property type="match status" value="1"/>
</dbReference>
<keyword evidence="5" id="KW-1185">Reference proteome</keyword>
<evidence type="ECO:0000313" key="4">
    <source>
        <dbReference type="Proteomes" id="UP001219585"/>
    </source>
</evidence>
<dbReference type="InterPro" id="IPR036420">
    <property type="entry name" value="BRCT_dom_sf"/>
</dbReference>
<gene>
    <name evidence="3" type="ORF">OU989_22180</name>
    <name evidence="2" type="ORF">U6C28_20990</name>
</gene>
<evidence type="ECO:0000259" key="1">
    <source>
        <dbReference type="PROSITE" id="PS50172"/>
    </source>
</evidence>
<proteinExistence type="predicted"/>
<dbReference type="Proteomes" id="UP001289615">
    <property type="component" value="Unassembled WGS sequence"/>
</dbReference>
<feature type="domain" description="BRCT" evidence="1">
    <location>
        <begin position="18"/>
        <end position="99"/>
    </location>
</feature>
<dbReference type="SUPFAM" id="SSF52113">
    <property type="entry name" value="BRCT domain"/>
    <property type="match status" value="1"/>
</dbReference>
<evidence type="ECO:0000313" key="3">
    <source>
        <dbReference type="EMBL" id="WDV06891.1"/>
    </source>
</evidence>
<evidence type="ECO:0000313" key="5">
    <source>
        <dbReference type="Proteomes" id="UP001289615"/>
    </source>
</evidence>
<dbReference type="AlphaFoldDB" id="A0AAJ5RKV7"/>
<dbReference type="PROSITE" id="PS50172">
    <property type="entry name" value="BRCT"/>
    <property type="match status" value="1"/>
</dbReference>
<dbReference type="EMBL" id="CP113527">
    <property type="protein sequence ID" value="WDV06891.1"/>
    <property type="molecule type" value="Genomic_DNA"/>
</dbReference>
<dbReference type="RefSeq" id="WP_274795050.1">
    <property type="nucleotide sequence ID" value="NZ_CP113527.1"/>
</dbReference>
<sequence length="110" mass="12415">MTNRDNPEIIFITDPAESLTHPFFNKQIVFTGALSTMTRSEAAKQVKVCGGSLQGAVTQQTDFVILGDKRRGISTKQRKAEHLINQGHDIQLIIEDDFLWLISMKEDIQK</sequence>
<name>A0AAJ5RKV7_9BACI</name>
<dbReference type="Proteomes" id="UP001219585">
    <property type="component" value="Chromosome"/>
</dbReference>
<dbReference type="EMBL" id="JAXUIA010000018">
    <property type="protein sequence ID" value="MEA0978778.1"/>
    <property type="molecule type" value="Genomic_DNA"/>
</dbReference>
<reference evidence="3" key="1">
    <citation type="submission" date="2022-11" db="EMBL/GenBank/DDBJ databases">
        <title>Lysinibacillus irui.</title>
        <authorList>
            <person name="Akintayo S.O."/>
        </authorList>
    </citation>
    <scope>NUCLEOTIDE SEQUENCE</scope>
    <source>
        <strain evidence="3">IRB4-01</strain>
    </source>
</reference>
<reference evidence="2 5" key="2">
    <citation type="submission" date="2023-12" db="EMBL/GenBank/DDBJ databases">
        <title>Genome comparison identifies genes involved in endophytic behavior of Lysinibacillus irui and provides insights into its role as a plant-growth promoting bacterium.</title>
        <authorList>
            <person name="Hilario S."/>
            <person name="Matos I."/>
            <person name="Goncalves M.F.M."/>
            <person name="Pardo C.A."/>
            <person name="Santos M.J."/>
        </authorList>
    </citation>
    <scope>NUCLEOTIDE SEQUENCE [LARGE SCALE GENOMIC DNA]</scope>
    <source>
        <strain evidence="2 5">B3</strain>
    </source>
</reference>
<accession>A0AAJ5RKV7</accession>
<dbReference type="Pfam" id="PF00533">
    <property type="entry name" value="BRCT"/>
    <property type="match status" value="1"/>
</dbReference>
<dbReference type="Gene3D" id="3.40.50.10190">
    <property type="entry name" value="BRCT domain"/>
    <property type="match status" value="1"/>
</dbReference>